<dbReference type="Proteomes" id="UP000265366">
    <property type="component" value="Unassembled WGS sequence"/>
</dbReference>
<dbReference type="AlphaFoldDB" id="A0A3A1NZZ3"/>
<dbReference type="EMBL" id="QXFM01000145">
    <property type="protein sequence ID" value="RIV79881.1"/>
    <property type="molecule type" value="Genomic_DNA"/>
</dbReference>
<evidence type="ECO:0000313" key="1">
    <source>
        <dbReference type="EMBL" id="RIV79881.1"/>
    </source>
</evidence>
<comment type="caution">
    <text evidence="1">The sequence shown here is derived from an EMBL/GenBank/DDBJ whole genome shotgun (WGS) entry which is preliminary data.</text>
</comment>
<name>A0A3A1NZZ3_9SPHN</name>
<evidence type="ECO:0000313" key="2">
    <source>
        <dbReference type="Proteomes" id="UP000265366"/>
    </source>
</evidence>
<dbReference type="RefSeq" id="WP_119594986.1">
    <property type="nucleotide sequence ID" value="NZ_QXFM01000145.1"/>
</dbReference>
<reference evidence="1 2" key="1">
    <citation type="submission" date="2018-08" db="EMBL/GenBank/DDBJ databases">
        <title>Erythrobacter zhengii sp.nov., a bacterium isolated from deep-sea sediment.</title>
        <authorList>
            <person name="Fang C."/>
            <person name="Wu Y.-H."/>
            <person name="Sun C."/>
            <person name="Wang H."/>
            <person name="Cheng H."/>
            <person name="Meng F.-X."/>
            <person name="Wang C.-S."/>
            <person name="Xu X.-W."/>
        </authorList>
    </citation>
    <scope>NUCLEOTIDE SEQUENCE [LARGE SCALE GENOMIC DNA]</scope>
    <source>
        <strain evidence="1 2">CCTCC AB 2015396</strain>
    </source>
</reference>
<protein>
    <submittedName>
        <fullName evidence="1">Uncharacterized protein</fullName>
    </submittedName>
</protein>
<sequence length="66" mass="6776">MATADVTLSATPKGNGFQATVTYSSGVSISSAEAFSTKAEAISAAAMKVLDMPDRLEKFDASDAED</sequence>
<keyword evidence="2" id="KW-1185">Reference proteome</keyword>
<gene>
    <name evidence="1" type="ORF">D2V17_20485</name>
</gene>
<accession>A0A3A1NZZ3</accession>
<dbReference type="OrthoDB" id="8139407at2"/>
<organism evidence="1 2">
    <name type="scientific">Aurantiacibacter xanthus</name>
    <dbReference type="NCBI Taxonomy" id="1784712"/>
    <lineage>
        <taxon>Bacteria</taxon>
        <taxon>Pseudomonadati</taxon>
        <taxon>Pseudomonadota</taxon>
        <taxon>Alphaproteobacteria</taxon>
        <taxon>Sphingomonadales</taxon>
        <taxon>Erythrobacteraceae</taxon>
        <taxon>Aurantiacibacter</taxon>
    </lineage>
</organism>
<proteinExistence type="predicted"/>